<sequence>MEFYELWKTNTEEAFAIVRTYQEYLAKQRRRLAVARWIKKIEQVQKLMEFIDVKLNKKVGLKRAKGSLINCRLCSVA</sequence>
<proteinExistence type="predicted"/>
<gene>
    <name evidence="1" type="ORF">COY98_02075</name>
</gene>
<dbReference type="AlphaFoldDB" id="A0A2M7Q6A8"/>
<evidence type="ECO:0000313" key="1">
    <source>
        <dbReference type="EMBL" id="PIY58494.1"/>
    </source>
</evidence>
<accession>A0A2M7Q6A8</accession>
<dbReference type="Proteomes" id="UP000230732">
    <property type="component" value="Unassembled WGS sequence"/>
</dbReference>
<reference evidence="2" key="1">
    <citation type="submission" date="2017-09" db="EMBL/GenBank/DDBJ databases">
        <title>Depth-based differentiation of microbial function through sediment-hosted aquifers and enrichment of novel symbionts in the deep terrestrial subsurface.</title>
        <authorList>
            <person name="Probst A.J."/>
            <person name="Ladd B."/>
            <person name="Jarett J.K."/>
            <person name="Geller-Mcgrath D.E."/>
            <person name="Sieber C.M.K."/>
            <person name="Emerson J.B."/>
            <person name="Anantharaman K."/>
            <person name="Thomas B.C."/>
            <person name="Malmstrom R."/>
            <person name="Stieglmeier M."/>
            <person name="Klingl A."/>
            <person name="Woyke T."/>
            <person name="Ryan C.M."/>
            <person name="Banfield J.F."/>
        </authorList>
    </citation>
    <scope>NUCLEOTIDE SEQUENCE [LARGE SCALE GENOMIC DNA]</scope>
</reference>
<dbReference type="EMBL" id="PFKX01000040">
    <property type="protein sequence ID" value="PIY58494.1"/>
    <property type="molecule type" value="Genomic_DNA"/>
</dbReference>
<protein>
    <submittedName>
        <fullName evidence="1">Uncharacterized protein</fullName>
    </submittedName>
</protein>
<organism evidence="1 2">
    <name type="scientific">Candidatus Yonathbacteria bacterium CG_4_10_14_0_8_um_filter_43_17</name>
    <dbReference type="NCBI Taxonomy" id="1975099"/>
    <lineage>
        <taxon>Bacteria</taxon>
        <taxon>Candidatus Yonathiibacteriota</taxon>
    </lineage>
</organism>
<name>A0A2M7Q6A8_9BACT</name>
<evidence type="ECO:0000313" key="2">
    <source>
        <dbReference type="Proteomes" id="UP000230732"/>
    </source>
</evidence>
<comment type="caution">
    <text evidence="1">The sequence shown here is derived from an EMBL/GenBank/DDBJ whole genome shotgun (WGS) entry which is preliminary data.</text>
</comment>